<keyword evidence="8" id="KW-1185">Reference proteome</keyword>
<dbReference type="Pfam" id="PF01562">
    <property type="entry name" value="Pep_M12B_propep"/>
    <property type="match status" value="1"/>
</dbReference>
<dbReference type="InterPro" id="IPR034027">
    <property type="entry name" value="Reprolysin_adamalysin"/>
</dbReference>
<feature type="domain" description="Peptidase M12B" evidence="7">
    <location>
        <begin position="113"/>
        <end position="310"/>
    </location>
</feature>
<dbReference type="SMART" id="SM00050">
    <property type="entry name" value="DISIN"/>
    <property type="match status" value="1"/>
</dbReference>
<evidence type="ECO:0000259" key="7">
    <source>
        <dbReference type="PROSITE" id="PS50215"/>
    </source>
</evidence>
<sequence length="539" mass="60441">MTFLINIDGKSYTVHLKQQSLLTNDFRIYTYDSRGILRSSASSIKRDCYYQGYVADYTDSVVMLSTCSGLRGLLQFPNISYGIEPMESAHGFQHLLYQVNYGNSSFPITTNNYYIKWTTALIQKINIGVPANFSTQRYLEMHIVVAKALMFFKLNTKIVLSSLEIWTDKDKIHTTRRMSELLQRFTEWKHSHLSLRPHDVAFLFIYRDQSDSVGSAFARKLCVRPTSAAVAVYKKGYTLENFSVIVAQLLGISLGMYFDKSRGCYCPGSACLMHTRAVEASGVKAFSSCSVKDFQSFLAHGQGQCLLNKPRLDVLFKAPTCGNGIVEDGEQCDCGTDKIKEKGVLCRATPDQDCDLKEYCNGTSTECTEDFYVQDGQMCEGHTGVCMKGVCQSSDRWCRKVFGKGNRNAPSQCYEEINSQSDRMGHCGSSEKGYQNCQWQDLKCGKLICEYPHNKPFLIENAAVIYARVKNRWCITLDYQKGKGVKDPFLVHDGTGCGRNKVCNNKGNCHCYRGWAPPDCKTKESGGLGGSIDSTFRSG</sequence>
<dbReference type="GO" id="GO:0004222">
    <property type="term" value="F:metalloendopeptidase activity"/>
    <property type="evidence" value="ECO:0007669"/>
    <property type="project" value="InterPro"/>
</dbReference>
<comment type="subcellular location">
    <subcellularLocation>
        <location evidence="1">Secreted</location>
    </subcellularLocation>
</comment>
<dbReference type="InterPro" id="IPR001590">
    <property type="entry name" value="Peptidase_M12B"/>
</dbReference>
<dbReference type="InterPro" id="IPR024079">
    <property type="entry name" value="MetalloPept_cat_dom_sf"/>
</dbReference>
<accession>A0AA97K833</accession>
<dbReference type="GO" id="GO:0007155">
    <property type="term" value="P:cell adhesion"/>
    <property type="evidence" value="ECO:0007669"/>
    <property type="project" value="TreeGrafter"/>
</dbReference>
<dbReference type="InterPro" id="IPR006586">
    <property type="entry name" value="ADAM_Cys-rich"/>
</dbReference>
<gene>
    <name evidence="9" type="primary">LOC129341875</name>
</gene>
<dbReference type="PANTHER" id="PTHR11905">
    <property type="entry name" value="ADAM A DISINTEGRIN AND METALLOPROTEASE DOMAIN"/>
    <property type="match status" value="1"/>
</dbReference>
<dbReference type="SMART" id="SM00608">
    <property type="entry name" value="ACR"/>
    <property type="match status" value="1"/>
</dbReference>
<dbReference type="GO" id="GO:0005576">
    <property type="term" value="C:extracellular region"/>
    <property type="evidence" value="ECO:0007669"/>
    <property type="project" value="UniProtKB-SubCell"/>
</dbReference>
<evidence type="ECO:0000256" key="3">
    <source>
        <dbReference type="ARBA" id="ARBA00022656"/>
    </source>
</evidence>
<proteinExistence type="predicted"/>
<keyword evidence="2" id="KW-0964">Secreted</keyword>
<organism evidence="8 9">
    <name type="scientific">Eublepharis macularius</name>
    <name type="common">Leopard gecko</name>
    <name type="synonym">Cyrtodactylus macularius</name>
    <dbReference type="NCBI Taxonomy" id="481883"/>
    <lineage>
        <taxon>Eukaryota</taxon>
        <taxon>Metazoa</taxon>
        <taxon>Chordata</taxon>
        <taxon>Craniata</taxon>
        <taxon>Vertebrata</taxon>
        <taxon>Euteleostomi</taxon>
        <taxon>Lepidosauria</taxon>
        <taxon>Squamata</taxon>
        <taxon>Bifurcata</taxon>
        <taxon>Gekkota</taxon>
        <taxon>Eublepharidae</taxon>
        <taxon>Eublepharinae</taxon>
        <taxon>Eublepharis</taxon>
    </lineage>
</organism>
<dbReference type="CDD" id="cd04269">
    <property type="entry name" value="ZnMc_adamalysin_II_like"/>
    <property type="match status" value="1"/>
</dbReference>
<name>A0AA97K833_EUBMA</name>
<dbReference type="Pfam" id="PF08516">
    <property type="entry name" value="ADAM_CR"/>
    <property type="match status" value="1"/>
</dbReference>
<dbReference type="KEGG" id="emc:129341875"/>
<dbReference type="Gene3D" id="4.10.70.10">
    <property type="entry name" value="Disintegrin domain"/>
    <property type="match status" value="1"/>
</dbReference>
<dbReference type="Gene3D" id="3.40.390.10">
    <property type="entry name" value="Collagenase (Catalytic Domain)"/>
    <property type="match status" value="1"/>
</dbReference>
<dbReference type="AlphaFoldDB" id="A0AA97K833"/>
<evidence type="ECO:0000256" key="4">
    <source>
        <dbReference type="ARBA" id="ARBA00023157"/>
    </source>
</evidence>
<feature type="disulfide bond" evidence="5">
    <location>
        <begin position="266"/>
        <end position="271"/>
    </location>
</feature>
<reference evidence="9" key="1">
    <citation type="submission" date="2025-08" db="UniProtKB">
        <authorList>
            <consortium name="RefSeq"/>
        </authorList>
    </citation>
    <scope>IDENTIFICATION</scope>
    <source>
        <tissue evidence="9">Blood</tissue>
    </source>
</reference>
<dbReference type="GO" id="GO:0005886">
    <property type="term" value="C:plasma membrane"/>
    <property type="evidence" value="ECO:0007669"/>
    <property type="project" value="TreeGrafter"/>
</dbReference>
<dbReference type="InterPro" id="IPR002870">
    <property type="entry name" value="Peptidase_M12B_N"/>
</dbReference>
<dbReference type="InterPro" id="IPR001762">
    <property type="entry name" value="Disintegrin_dom"/>
</dbReference>
<dbReference type="SUPFAM" id="SSF55486">
    <property type="entry name" value="Metalloproteases ('zincins'), catalytic domain"/>
    <property type="match status" value="1"/>
</dbReference>
<dbReference type="GO" id="GO:0007339">
    <property type="term" value="P:binding of sperm to zona pellucida"/>
    <property type="evidence" value="ECO:0007669"/>
    <property type="project" value="TreeGrafter"/>
</dbReference>
<keyword evidence="3" id="KW-0800">Toxin</keyword>
<dbReference type="InterPro" id="IPR036436">
    <property type="entry name" value="Disintegrin_dom_sf"/>
</dbReference>
<dbReference type="RefSeq" id="XP_054853210.1">
    <property type="nucleotide sequence ID" value="XM_054997235.1"/>
</dbReference>
<dbReference type="Proteomes" id="UP001190640">
    <property type="component" value="Chromosome 14"/>
</dbReference>
<evidence type="ECO:0000313" key="9">
    <source>
        <dbReference type="RefSeq" id="XP_054853210.1"/>
    </source>
</evidence>
<evidence type="ECO:0000256" key="1">
    <source>
        <dbReference type="ARBA" id="ARBA00004613"/>
    </source>
</evidence>
<comment type="caution">
    <text evidence="5">Lacks conserved residue(s) required for the propagation of feature annotation.</text>
</comment>
<dbReference type="Pfam" id="PF01421">
    <property type="entry name" value="Reprolysin"/>
    <property type="match status" value="1"/>
</dbReference>
<evidence type="ECO:0000259" key="6">
    <source>
        <dbReference type="PROSITE" id="PS50214"/>
    </source>
</evidence>
<dbReference type="GO" id="GO:0090729">
    <property type="term" value="F:toxin activity"/>
    <property type="evidence" value="ECO:0007669"/>
    <property type="project" value="UniProtKB-KW"/>
</dbReference>
<evidence type="ECO:0000313" key="8">
    <source>
        <dbReference type="Proteomes" id="UP001190640"/>
    </source>
</evidence>
<evidence type="ECO:0000256" key="5">
    <source>
        <dbReference type="PROSITE-ProRule" id="PRU00276"/>
    </source>
</evidence>
<dbReference type="SUPFAM" id="SSF57552">
    <property type="entry name" value="Blood coagulation inhibitor (disintegrin)"/>
    <property type="match status" value="1"/>
</dbReference>
<dbReference type="GO" id="GO:0008584">
    <property type="term" value="P:male gonad development"/>
    <property type="evidence" value="ECO:0007669"/>
    <property type="project" value="TreeGrafter"/>
</dbReference>
<dbReference type="PROSITE" id="PS50214">
    <property type="entry name" value="DISINTEGRIN_2"/>
    <property type="match status" value="1"/>
</dbReference>
<protein>
    <submittedName>
        <fullName evidence="9">Disintegrin and metalloproteinase domain-containing protein 2-like</fullName>
    </submittedName>
</protein>
<evidence type="ECO:0000256" key="2">
    <source>
        <dbReference type="ARBA" id="ARBA00022525"/>
    </source>
</evidence>
<feature type="domain" description="Disintegrin" evidence="6">
    <location>
        <begin position="318"/>
        <end position="375"/>
    </location>
</feature>
<keyword evidence="4 5" id="KW-1015">Disulfide bond</keyword>
<dbReference type="GO" id="GO:0006508">
    <property type="term" value="P:proteolysis"/>
    <property type="evidence" value="ECO:0007669"/>
    <property type="project" value="InterPro"/>
</dbReference>
<dbReference type="GeneID" id="129341875"/>
<dbReference type="PANTHER" id="PTHR11905:SF158">
    <property type="entry name" value="DISINTEGRIN AND METALLOPROTEINASE DOMAIN-CONTAINING PROTEIN 18"/>
    <property type="match status" value="1"/>
</dbReference>
<dbReference type="PROSITE" id="PS50215">
    <property type="entry name" value="ADAM_MEPRO"/>
    <property type="match status" value="1"/>
</dbReference>